<dbReference type="GO" id="GO:0097542">
    <property type="term" value="C:ciliary tip"/>
    <property type="evidence" value="ECO:0007669"/>
    <property type="project" value="TreeGrafter"/>
</dbReference>
<dbReference type="PANTHER" id="PTHR46518:SF1">
    <property type="entry name" value="OUTER DYNEIN ARM-DOCKING COMPLEX SUBUNIT 3"/>
    <property type="match status" value="1"/>
</dbReference>
<protein>
    <submittedName>
        <fullName evidence="3">Uncharacterized protein</fullName>
    </submittedName>
</protein>
<dbReference type="GO" id="GO:0036158">
    <property type="term" value="P:outer dynein arm assembly"/>
    <property type="evidence" value="ECO:0007669"/>
    <property type="project" value="InterPro"/>
</dbReference>
<keyword evidence="4" id="KW-1185">Reference proteome</keyword>
<evidence type="ECO:0000313" key="3">
    <source>
        <dbReference type="EMBL" id="CAG9332520.1"/>
    </source>
</evidence>
<organism evidence="3 4">
    <name type="scientific">Blepharisma stoltei</name>
    <dbReference type="NCBI Taxonomy" id="1481888"/>
    <lineage>
        <taxon>Eukaryota</taxon>
        <taxon>Sar</taxon>
        <taxon>Alveolata</taxon>
        <taxon>Ciliophora</taxon>
        <taxon>Postciliodesmatophora</taxon>
        <taxon>Heterotrichea</taxon>
        <taxon>Heterotrichida</taxon>
        <taxon>Blepharismidae</taxon>
        <taxon>Blepharisma</taxon>
    </lineage>
</organism>
<reference evidence="3" key="1">
    <citation type="submission" date="2021-09" db="EMBL/GenBank/DDBJ databases">
        <authorList>
            <consortium name="AG Swart"/>
            <person name="Singh M."/>
            <person name="Singh A."/>
            <person name="Seah K."/>
            <person name="Emmerich C."/>
        </authorList>
    </citation>
    <scope>NUCLEOTIDE SEQUENCE</scope>
    <source>
        <strain evidence="3">ATCC30299</strain>
    </source>
</reference>
<feature type="coiled-coil region" evidence="1">
    <location>
        <begin position="116"/>
        <end position="143"/>
    </location>
</feature>
<dbReference type="GO" id="GO:0035253">
    <property type="term" value="C:ciliary rootlet"/>
    <property type="evidence" value="ECO:0007669"/>
    <property type="project" value="TreeGrafter"/>
</dbReference>
<sequence length="519" mass="60665">MSFSPASRRSISSRKISHHEPLSVNRSFAFTPSERKLHGFIKQKSADLLDVASSIPNRRLFNPGQELSDVSLQLVKLRKSLDEKRQIILVKDKSISIMKKDMNLISDIKSRKLPEIETVSTRLKMLENKLAEAKIKCEHEETNFSANLHLLERMRTTMFYLEKKEVEYREAISAQSNYLQYEVNKCEKSKESKLQSKSAFEKLQTSLMYGKKENDETKYDIQKASGNLEKTKMRREAVKRRQKEFLDNEMIKDQISQLQHKHESLMSFRFFYNLITFQYEKQMEFYQKLEDCYLKMKAASGISEIDLMINRCYTREHDYKELITLTNAKKSQLEASQKKIVAIEADIEELNKLKNSCYLNEFNESAKQKEISDLRLSIKRLKTKRHNLMKIANKLKIWTKKTSEKIDSVVEKNFFITGLSSENFENCADFLIKIRNEVRNALKNLQSPKETVQDFIWKMRSKSISSIIDEIPASQCRSIMVEEEFGAEDLDGYVSPDTGKHSENPSRKKSLGQFSYKRG</sequence>
<feature type="region of interest" description="Disordered" evidence="2">
    <location>
        <begin position="490"/>
        <end position="519"/>
    </location>
</feature>
<dbReference type="Proteomes" id="UP001162131">
    <property type="component" value="Unassembled WGS sequence"/>
</dbReference>
<comment type="caution">
    <text evidence="3">The sequence shown here is derived from an EMBL/GenBank/DDBJ whole genome shotgun (WGS) entry which is preliminary data.</text>
</comment>
<accession>A0AAU9K3E6</accession>
<proteinExistence type="predicted"/>
<dbReference type="GO" id="GO:0036064">
    <property type="term" value="C:ciliary basal body"/>
    <property type="evidence" value="ECO:0007669"/>
    <property type="project" value="TreeGrafter"/>
</dbReference>
<keyword evidence="1" id="KW-0175">Coiled coil</keyword>
<dbReference type="AlphaFoldDB" id="A0AAU9K3E6"/>
<dbReference type="PANTHER" id="PTHR46518">
    <property type="entry name" value="COILED-COIL DOMAIN-CONTAINING PROTEIN 151"/>
    <property type="match status" value="1"/>
</dbReference>
<gene>
    <name evidence="3" type="ORF">BSTOLATCC_MIC55965</name>
</gene>
<name>A0AAU9K3E6_9CILI</name>
<evidence type="ECO:0000313" key="4">
    <source>
        <dbReference type="Proteomes" id="UP001162131"/>
    </source>
</evidence>
<dbReference type="InterPro" id="IPR033192">
    <property type="entry name" value="ODAD3"/>
</dbReference>
<dbReference type="EMBL" id="CAJZBQ010000054">
    <property type="protein sequence ID" value="CAG9332520.1"/>
    <property type="molecule type" value="Genomic_DNA"/>
</dbReference>
<evidence type="ECO:0000256" key="1">
    <source>
        <dbReference type="SAM" id="Coils"/>
    </source>
</evidence>
<evidence type="ECO:0000256" key="2">
    <source>
        <dbReference type="SAM" id="MobiDB-lite"/>
    </source>
</evidence>
<dbReference type="GO" id="GO:0003341">
    <property type="term" value="P:cilium movement"/>
    <property type="evidence" value="ECO:0007669"/>
    <property type="project" value="InterPro"/>
</dbReference>